<evidence type="ECO:0000259" key="4">
    <source>
        <dbReference type="PROSITE" id="PS50949"/>
    </source>
</evidence>
<dbReference type="InterPro" id="IPR028978">
    <property type="entry name" value="Chorismate_lyase_/UTRA_dom_sf"/>
</dbReference>
<dbReference type="GO" id="GO:0045892">
    <property type="term" value="P:negative regulation of DNA-templated transcription"/>
    <property type="evidence" value="ECO:0007669"/>
    <property type="project" value="TreeGrafter"/>
</dbReference>
<dbReference type="Gene3D" id="3.40.1410.10">
    <property type="entry name" value="Chorismate lyase-like"/>
    <property type="match status" value="1"/>
</dbReference>
<dbReference type="Proteomes" id="UP001139516">
    <property type="component" value="Unassembled WGS sequence"/>
</dbReference>
<dbReference type="EMBL" id="JALPRX010000076">
    <property type="protein sequence ID" value="MCK8786206.1"/>
    <property type="molecule type" value="Genomic_DNA"/>
</dbReference>
<reference evidence="5" key="1">
    <citation type="submission" date="2022-04" db="EMBL/GenBank/DDBJ databases">
        <title>Roseomonas acroporae sp. nov., isolated from coral Acropora digitifera.</title>
        <authorList>
            <person name="Sun H."/>
        </authorList>
    </citation>
    <scope>NUCLEOTIDE SEQUENCE</scope>
    <source>
        <strain evidence="5">NAR14</strain>
    </source>
</reference>
<dbReference type="CDD" id="cd07377">
    <property type="entry name" value="WHTH_GntR"/>
    <property type="match status" value="1"/>
</dbReference>
<dbReference type="SUPFAM" id="SSF46785">
    <property type="entry name" value="Winged helix' DNA-binding domain"/>
    <property type="match status" value="1"/>
</dbReference>
<dbReference type="Gene3D" id="1.10.10.10">
    <property type="entry name" value="Winged helix-like DNA-binding domain superfamily/Winged helix DNA-binding domain"/>
    <property type="match status" value="1"/>
</dbReference>
<dbReference type="GO" id="GO:0003700">
    <property type="term" value="F:DNA-binding transcription factor activity"/>
    <property type="evidence" value="ECO:0007669"/>
    <property type="project" value="InterPro"/>
</dbReference>
<accession>A0A9X2BWM5</accession>
<keyword evidence="6" id="KW-1185">Reference proteome</keyword>
<keyword evidence="1" id="KW-0805">Transcription regulation</keyword>
<evidence type="ECO:0000313" key="6">
    <source>
        <dbReference type="Proteomes" id="UP001139516"/>
    </source>
</evidence>
<dbReference type="PANTHER" id="PTHR44846:SF1">
    <property type="entry name" value="MANNOSYL-D-GLYCERATE TRANSPORT_METABOLISM SYSTEM REPRESSOR MNGR-RELATED"/>
    <property type="match status" value="1"/>
</dbReference>
<dbReference type="InterPro" id="IPR036388">
    <property type="entry name" value="WH-like_DNA-bd_sf"/>
</dbReference>
<dbReference type="InterPro" id="IPR036390">
    <property type="entry name" value="WH_DNA-bd_sf"/>
</dbReference>
<dbReference type="InterPro" id="IPR011663">
    <property type="entry name" value="UTRA"/>
</dbReference>
<dbReference type="GO" id="GO:0003677">
    <property type="term" value="F:DNA binding"/>
    <property type="evidence" value="ECO:0007669"/>
    <property type="project" value="UniProtKB-KW"/>
</dbReference>
<dbReference type="Pfam" id="PF00392">
    <property type="entry name" value="GntR"/>
    <property type="match status" value="1"/>
</dbReference>
<gene>
    <name evidence="5" type="ORF">M0638_17660</name>
</gene>
<dbReference type="SMART" id="SM00866">
    <property type="entry name" value="UTRA"/>
    <property type="match status" value="1"/>
</dbReference>
<name>A0A9X2BWM5_9PROT</name>
<keyword evidence="2" id="KW-0238">DNA-binding</keyword>
<dbReference type="Pfam" id="PF07702">
    <property type="entry name" value="UTRA"/>
    <property type="match status" value="1"/>
</dbReference>
<evidence type="ECO:0000256" key="3">
    <source>
        <dbReference type="ARBA" id="ARBA00023163"/>
    </source>
</evidence>
<evidence type="ECO:0000256" key="1">
    <source>
        <dbReference type="ARBA" id="ARBA00023015"/>
    </source>
</evidence>
<dbReference type="PANTHER" id="PTHR44846">
    <property type="entry name" value="MANNOSYL-D-GLYCERATE TRANSPORT/METABOLISM SYSTEM REPRESSOR MNGR-RELATED"/>
    <property type="match status" value="1"/>
</dbReference>
<dbReference type="PRINTS" id="PR00035">
    <property type="entry name" value="HTHGNTR"/>
</dbReference>
<sequence>MEAILTQRIAEGVWAPGSLLPAEPEIAADLGVSQGTVRKALDGLERRFLIERHQGRGTFVASQTIDRALEHFFPLVDADGRRSDMTCEVLEAGTRLPTGTEAARLGLREGEAVHWLLRIRRARGRVRLVERIVLPVPCFPAFDRLTPQEIPDQLYVLYQRRFGITVARADDRIGAVAADAATGAILGLPAGAPLLEVERLAFDIQGRPVEARLWLLDSRDDRYHAALS</sequence>
<dbReference type="AlphaFoldDB" id="A0A9X2BWM5"/>
<evidence type="ECO:0000256" key="2">
    <source>
        <dbReference type="ARBA" id="ARBA00023125"/>
    </source>
</evidence>
<dbReference type="InterPro" id="IPR050679">
    <property type="entry name" value="Bact_HTH_transcr_reg"/>
</dbReference>
<protein>
    <submittedName>
        <fullName evidence="5">GntR family transcriptional regulator</fullName>
    </submittedName>
</protein>
<feature type="domain" description="HTH gntR-type" evidence="4">
    <location>
        <begin position="1"/>
        <end position="63"/>
    </location>
</feature>
<comment type="caution">
    <text evidence="5">The sequence shown here is derived from an EMBL/GenBank/DDBJ whole genome shotgun (WGS) entry which is preliminary data.</text>
</comment>
<keyword evidence="3" id="KW-0804">Transcription</keyword>
<dbReference type="InterPro" id="IPR000524">
    <property type="entry name" value="Tscrpt_reg_HTH_GntR"/>
</dbReference>
<organism evidence="5 6">
    <name type="scientific">Roseomonas acroporae</name>
    <dbReference type="NCBI Taxonomy" id="2937791"/>
    <lineage>
        <taxon>Bacteria</taxon>
        <taxon>Pseudomonadati</taxon>
        <taxon>Pseudomonadota</taxon>
        <taxon>Alphaproteobacteria</taxon>
        <taxon>Acetobacterales</taxon>
        <taxon>Roseomonadaceae</taxon>
        <taxon>Roseomonas</taxon>
    </lineage>
</organism>
<dbReference type="PROSITE" id="PS50949">
    <property type="entry name" value="HTH_GNTR"/>
    <property type="match status" value="1"/>
</dbReference>
<evidence type="ECO:0000313" key="5">
    <source>
        <dbReference type="EMBL" id="MCK8786206.1"/>
    </source>
</evidence>
<proteinExistence type="predicted"/>
<dbReference type="SMART" id="SM00345">
    <property type="entry name" value="HTH_GNTR"/>
    <property type="match status" value="1"/>
</dbReference>
<dbReference type="RefSeq" id="WP_248668321.1">
    <property type="nucleotide sequence ID" value="NZ_JALPRX010000076.1"/>
</dbReference>
<dbReference type="SUPFAM" id="SSF64288">
    <property type="entry name" value="Chorismate lyase-like"/>
    <property type="match status" value="1"/>
</dbReference>